<name>A0A507FGS5_9FUNG</name>
<evidence type="ECO:0000256" key="1">
    <source>
        <dbReference type="ARBA" id="ARBA00022786"/>
    </source>
</evidence>
<comment type="caution">
    <text evidence="3">The sequence shown here is derived from an EMBL/GenBank/DDBJ whole genome shotgun (WGS) entry which is preliminary data.</text>
</comment>
<sequence length="148" mass="16667">MDSICLAPFGFWAKPDKNADNSLNLMRWSVGIPGKKDTPWEGGVYAMTVTFPNQYPQKPPICKFNHPIHHPNVYPDGKVCLSILNEGVDWKPSITITQILCGIQNLLNEPNPDSPANIQAQRQFCKSRKAYDNAVRKQAILYAPRESE</sequence>
<dbReference type="OrthoDB" id="6600758at2759"/>
<keyword evidence="1" id="KW-0833">Ubl conjugation pathway</keyword>
<dbReference type="SUPFAM" id="SSF54495">
    <property type="entry name" value="UBC-like"/>
    <property type="match status" value="1"/>
</dbReference>
<evidence type="ECO:0000313" key="3">
    <source>
        <dbReference type="EMBL" id="TPX74538.1"/>
    </source>
</evidence>
<dbReference type="STRING" id="246404.A0A507FGS5"/>
<dbReference type="InterPro" id="IPR016135">
    <property type="entry name" value="UBQ-conjugating_enzyme/RWD"/>
</dbReference>
<protein>
    <recommendedName>
        <fullName evidence="2">UBC core domain-containing protein</fullName>
    </recommendedName>
</protein>
<feature type="domain" description="UBC core" evidence="2">
    <location>
        <begin position="1"/>
        <end position="144"/>
    </location>
</feature>
<reference evidence="3 4" key="1">
    <citation type="journal article" date="2019" name="Sci. Rep.">
        <title>Comparative genomics of chytrid fungi reveal insights into the obligate biotrophic and pathogenic lifestyle of Synchytrium endobioticum.</title>
        <authorList>
            <person name="van de Vossenberg B.T.L.H."/>
            <person name="Warris S."/>
            <person name="Nguyen H.D.T."/>
            <person name="van Gent-Pelzer M.P.E."/>
            <person name="Joly D.L."/>
            <person name="van de Geest H.C."/>
            <person name="Bonants P.J.M."/>
            <person name="Smith D.S."/>
            <person name="Levesque C.A."/>
            <person name="van der Lee T.A.J."/>
        </authorList>
    </citation>
    <scope>NUCLEOTIDE SEQUENCE [LARGE SCALE GENOMIC DNA]</scope>
    <source>
        <strain evidence="3 4">CBS 675.73</strain>
    </source>
</reference>
<accession>A0A507FGS5</accession>
<dbReference type="Pfam" id="PF00179">
    <property type="entry name" value="UQ_con"/>
    <property type="match status" value="1"/>
</dbReference>
<proteinExistence type="predicted"/>
<keyword evidence="4" id="KW-1185">Reference proteome</keyword>
<dbReference type="PROSITE" id="PS50127">
    <property type="entry name" value="UBC_2"/>
    <property type="match status" value="1"/>
</dbReference>
<evidence type="ECO:0000259" key="2">
    <source>
        <dbReference type="PROSITE" id="PS50127"/>
    </source>
</evidence>
<organism evidence="3 4">
    <name type="scientific">Chytriomyces confervae</name>
    <dbReference type="NCBI Taxonomy" id="246404"/>
    <lineage>
        <taxon>Eukaryota</taxon>
        <taxon>Fungi</taxon>
        <taxon>Fungi incertae sedis</taxon>
        <taxon>Chytridiomycota</taxon>
        <taxon>Chytridiomycota incertae sedis</taxon>
        <taxon>Chytridiomycetes</taxon>
        <taxon>Chytridiales</taxon>
        <taxon>Chytriomycetaceae</taxon>
        <taxon>Chytriomyces</taxon>
    </lineage>
</organism>
<dbReference type="InterPro" id="IPR050113">
    <property type="entry name" value="Ub_conjugating_enzyme"/>
</dbReference>
<dbReference type="SMART" id="SM00212">
    <property type="entry name" value="UBCc"/>
    <property type="match status" value="1"/>
</dbReference>
<dbReference type="AlphaFoldDB" id="A0A507FGS5"/>
<dbReference type="PANTHER" id="PTHR24067">
    <property type="entry name" value="UBIQUITIN-CONJUGATING ENZYME E2"/>
    <property type="match status" value="1"/>
</dbReference>
<evidence type="ECO:0000313" key="4">
    <source>
        <dbReference type="Proteomes" id="UP000320333"/>
    </source>
</evidence>
<dbReference type="Proteomes" id="UP000320333">
    <property type="component" value="Unassembled WGS sequence"/>
</dbReference>
<dbReference type="CDD" id="cd23798">
    <property type="entry name" value="UBCc_UBE2I"/>
    <property type="match status" value="1"/>
</dbReference>
<dbReference type="EMBL" id="QEAP01000121">
    <property type="protein sequence ID" value="TPX74538.1"/>
    <property type="molecule type" value="Genomic_DNA"/>
</dbReference>
<gene>
    <name evidence="3" type="ORF">CcCBS67573_g04194</name>
</gene>
<dbReference type="InterPro" id="IPR000608">
    <property type="entry name" value="UBC"/>
</dbReference>
<dbReference type="Gene3D" id="3.10.110.10">
    <property type="entry name" value="Ubiquitin Conjugating Enzyme"/>
    <property type="match status" value="1"/>
</dbReference>